<dbReference type="CDD" id="cd00920">
    <property type="entry name" value="Cupredoxin"/>
    <property type="match status" value="1"/>
</dbReference>
<reference evidence="2 3" key="1">
    <citation type="submission" date="2017-03" db="EMBL/GenBank/DDBJ databases">
        <title>Genomes of endolithic fungi from Antarctica.</title>
        <authorList>
            <person name="Coleine C."/>
            <person name="Masonjones S."/>
            <person name="Stajich J.E."/>
        </authorList>
    </citation>
    <scope>NUCLEOTIDE SEQUENCE [LARGE SCALE GENOMIC DNA]</scope>
    <source>
        <strain evidence="2 3">CCFEE 5187</strain>
    </source>
</reference>
<evidence type="ECO:0000313" key="2">
    <source>
        <dbReference type="EMBL" id="TKA63306.1"/>
    </source>
</evidence>
<dbReference type="PANTHER" id="PTHR34883">
    <property type="entry name" value="SERINE-RICH PROTEIN, PUTATIVE-RELATED-RELATED"/>
    <property type="match status" value="1"/>
</dbReference>
<dbReference type="Gene3D" id="2.60.40.420">
    <property type="entry name" value="Cupredoxins - blue copper proteins"/>
    <property type="match status" value="1"/>
</dbReference>
<dbReference type="AlphaFoldDB" id="A0A4U0WLT5"/>
<gene>
    <name evidence="2" type="ORF">B0A49_13123</name>
</gene>
<name>A0A4U0WLT5_9PEZI</name>
<dbReference type="SUPFAM" id="SSF49503">
    <property type="entry name" value="Cupredoxins"/>
    <property type="match status" value="1"/>
</dbReference>
<feature type="chain" id="PRO_5020937133" description="Blue (type 1) copper domain-containing protein" evidence="1">
    <location>
        <begin position="17"/>
        <end position="377"/>
    </location>
</feature>
<dbReference type="PANTHER" id="PTHR34883:SF8">
    <property type="entry name" value="EXTRACELLULAR SERINE-RICH PROTEIN (AFU_ORTHOLOGUE AFUA_6G00670)"/>
    <property type="match status" value="1"/>
</dbReference>
<evidence type="ECO:0000256" key="1">
    <source>
        <dbReference type="SAM" id="SignalP"/>
    </source>
</evidence>
<keyword evidence="3" id="KW-1185">Reference proteome</keyword>
<protein>
    <recommendedName>
        <fullName evidence="4">Blue (type 1) copper domain-containing protein</fullName>
    </recommendedName>
</protein>
<accession>A0A4U0WLT5</accession>
<dbReference type="Proteomes" id="UP000308768">
    <property type="component" value="Unassembled WGS sequence"/>
</dbReference>
<comment type="caution">
    <text evidence="2">The sequence shown here is derived from an EMBL/GenBank/DDBJ whole genome shotgun (WGS) entry which is preliminary data.</text>
</comment>
<evidence type="ECO:0008006" key="4">
    <source>
        <dbReference type="Google" id="ProtNLM"/>
    </source>
</evidence>
<dbReference type="InterPro" id="IPR052953">
    <property type="entry name" value="Ser-rich/MCO-related"/>
</dbReference>
<dbReference type="OrthoDB" id="2331100at2759"/>
<keyword evidence="1" id="KW-0732">Signal</keyword>
<dbReference type="InterPro" id="IPR008972">
    <property type="entry name" value="Cupredoxin"/>
</dbReference>
<organism evidence="2 3">
    <name type="scientific">Cryomyces minteri</name>
    <dbReference type="NCBI Taxonomy" id="331657"/>
    <lineage>
        <taxon>Eukaryota</taxon>
        <taxon>Fungi</taxon>
        <taxon>Dikarya</taxon>
        <taxon>Ascomycota</taxon>
        <taxon>Pezizomycotina</taxon>
        <taxon>Dothideomycetes</taxon>
        <taxon>Dothideomycetes incertae sedis</taxon>
        <taxon>Cryomyces</taxon>
    </lineage>
</organism>
<evidence type="ECO:0000313" key="3">
    <source>
        <dbReference type="Proteomes" id="UP000308768"/>
    </source>
</evidence>
<dbReference type="EMBL" id="NAJN01001422">
    <property type="protein sequence ID" value="TKA63306.1"/>
    <property type="molecule type" value="Genomic_DNA"/>
</dbReference>
<feature type="signal peptide" evidence="1">
    <location>
        <begin position="1"/>
        <end position="16"/>
    </location>
</feature>
<proteinExistence type="predicted"/>
<sequence length="377" mass="41377">MFASVGLAQLLSVATAQTTSASPSSAFWTATATTSSAVQTHTVTVGKGDNKFVPDVVLANAGDIIQYQFFPPNHSVARAEYLSPYIPYEDTGVDKVGFFSGFQAVDAILNNPPTYNLRINDTNPVFFYCTAPGSCIGHGMIGVINPNESVSLAKQRALAMQAAVTGKGNDILDGDYSDVYGRGHDQRRCSEIRKQPIFSQRPLGWCDRRHRDWWHSGLAARSSTILPVGAYKDAKEVIHNNQGGPNRLSGPDMLHSNGAQFIPVTPAGYRKSGKGLGDVVSYQKPQEESIRDNLSDHSTSPIMPYHNSLQFGNFYPQEALSNPQNMLQNQRFSDSSGFEVPHPPVVNSQDLFGGPHELSTPLMYDNRQYRSYRPTEQ</sequence>
<dbReference type="STRING" id="331657.A0A4U0WLT5"/>